<sequence length="1338" mass="151961">MVGIFQHLSSLKVTNCKSIKAMFYVDADEKNKLAGNTVNNLQDVHLETLPKLEHLFYWASEEKKDQPEPSKKKKDQPEENFSLKNLQKIWVQDCDRLENIFSVHVVKTTTENLESLVVSDCSQLREIVAEEEDANKPVDKIVFTKLATIKLLRLPKFKSFCGRDSELKLPALSDLSIEGCNMLKPYFKTENTDAQRKPIYFFEEALNELKSLEIGSWHAKVVNNPNLVSLWLNDSSLEELVPLERLPSIGRLGVVPKLKSLNLTNLGKLKEIGFERDAILRMIESLTLKSCPRLMTLAPSSVSLSHLTNLEVVGCKGLTYLISPSTARALGQLNTMKVINCDSLMEIVSDAAKEKEDVNKVVIVFQQLTTLELVTLEKLQTFCSFKNCSFEFPRLEKFVVNVCPKLKNFSQGVSNMPMLQKVYLAHEKEKMTWHWKGNLQDTLQYIFKEKKFFECMDTLRDDTDHFEYLNQFWQMNKGLQEDLFKNLKSLTVCSCSFKSYAIPSNVLLSLKILEELVVASCGNITSIFEMDNLKKEQASFQLKKLTLHSLDVKHVWQHSKQVIHVFENLQQVTIISCDKLESVFPVELAKKLTKLESLCVAFCKSLVEIVGKEKGVIGKDEGAIERTEHFVFPELNELQVDECNKLELFQSHQQQHLEDQSRTSNMKRRQPLFANKVAIPKVKKLYLDPNQTLPLSSWLGQSENELLPCLIELQFYNSSYLRSLLKTKITRMKALAFGKNTAFGENSDDSFLLKIMKKCPKLEIFKIYCNKNYWKSVDIPKGLGNRMLYLKEMSLSSLHELESISGLEYLLYLKLLCVSQCPKLTTLGQNCSNLKKLQINSCGGLKCLFTSSAAKQLKNLEELRVSHCDSLKEIVGKEQQSDETESASTPTNDIELKRLLRIELFSLESLECFYSGNAILKLPSLIWVNIETCPEMKKFSPERERREEPSRPVQVSYYSSNDDFFFHDELDVAVAFSFLQQPKESLVLSDDDHPVLKVVWPAKMHMPKGYISGSNLKCLVVKGCKSLTDAILPSHLFPFLNNLEKLEVRECNSVKAIFDVEDTSNMIVIPLKTIILENLPALTHVVSRSLDKEGVTMIVEQELRCLTLQGFKDIDESDAFPFDDFFSMVSLPNIEMLMVADCAFRGIFPSKLPDTSNYAKILSGLKKLELRNLHKLESTGLEILHTRVASSTLTWLKVECCASLKYLFTSSTVKCLVQLQHLYISNCEALETVLVADQPHGEDEIITLECLKELSLSILPKLESFYNGMSTLNFTGSAQVSISECKSMKTFSHGDVKVLDSWSLKIDGVSFSEDNSNAIVSQQFLKGSNTTDELASQS</sequence>
<evidence type="ECO:0000313" key="3">
    <source>
        <dbReference type="EMBL" id="MED6204263.1"/>
    </source>
</evidence>
<keyword evidence="1" id="KW-0611">Plant defense</keyword>
<dbReference type="InterPro" id="IPR032675">
    <property type="entry name" value="LRR_dom_sf"/>
</dbReference>
<feature type="domain" description="Disease resistance protein At4g27190-like leucine-rich repeats" evidence="2">
    <location>
        <begin position="830"/>
        <end position="938"/>
    </location>
</feature>
<gene>
    <name evidence="3" type="ORF">PIB30_007734</name>
</gene>
<evidence type="ECO:0000259" key="2">
    <source>
        <dbReference type="Pfam" id="PF23247"/>
    </source>
</evidence>
<name>A0ABU6Y6B1_9FABA</name>
<feature type="domain" description="Disease resistance protein At4g27190-like leucine-rich repeats" evidence="2">
    <location>
        <begin position="1129"/>
        <end position="1228"/>
    </location>
</feature>
<keyword evidence="4" id="KW-1185">Reference proteome</keyword>
<evidence type="ECO:0000256" key="1">
    <source>
        <dbReference type="ARBA" id="ARBA00022821"/>
    </source>
</evidence>
<dbReference type="InterPro" id="IPR057135">
    <property type="entry name" value="At4g27190-like_LRR"/>
</dbReference>
<dbReference type="Pfam" id="PF23247">
    <property type="entry name" value="LRR_RPS2"/>
    <property type="match status" value="6"/>
</dbReference>
<dbReference type="Gene3D" id="3.80.10.10">
    <property type="entry name" value="Ribonuclease Inhibitor"/>
    <property type="match status" value="5"/>
</dbReference>
<feature type="domain" description="Disease resistance protein At4g27190-like leucine-rich repeats" evidence="2">
    <location>
        <begin position="74"/>
        <end position="188"/>
    </location>
</feature>
<feature type="domain" description="Disease resistance protein At4g27190-like leucine-rich repeats" evidence="2">
    <location>
        <begin position="988"/>
        <end position="1089"/>
    </location>
</feature>
<evidence type="ECO:0000313" key="4">
    <source>
        <dbReference type="Proteomes" id="UP001341840"/>
    </source>
</evidence>
<proteinExistence type="predicted"/>
<dbReference type="EMBL" id="JASCZI010241672">
    <property type="protein sequence ID" value="MED6204263.1"/>
    <property type="molecule type" value="Genomic_DNA"/>
</dbReference>
<protein>
    <recommendedName>
        <fullName evidence="2">Disease resistance protein At4g27190-like leucine-rich repeats domain-containing protein</fullName>
    </recommendedName>
</protein>
<organism evidence="3 4">
    <name type="scientific">Stylosanthes scabra</name>
    <dbReference type="NCBI Taxonomy" id="79078"/>
    <lineage>
        <taxon>Eukaryota</taxon>
        <taxon>Viridiplantae</taxon>
        <taxon>Streptophyta</taxon>
        <taxon>Embryophyta</taxon>
        <taxon>Tracheophyta</taxon>
        <taxon>Spermatophyta</taxon>
        <taxon>Magnoliopsida</taxon>
        <taxon>eudicotyledons</taxon>
        <taxon>Gunneridae</taxon>
        <taxon>Pentapetalae</taxon>
        <taxon>rosids</taxon>
        <taxon>fabids</taxon>
        <taxon>Fabales</taxon>
        <taxon>Fabaceae</taxon>
        <taxon>Papilionoideae</taxon>
        <taxon>50 kb inversion clade</taxon>
        <taxon>dalbergioids sensu lato</taxon>
        <taxon>Dalbergieae</taxon>
        <taxon>Pterocarpus clade</taxon>
        <taxon>Stylosanthes</taxon>
    </lineage>
</organism>
<feature type="domain" description="Disease resistance protein At4g27190-like leucine-rich repeats" evidence="2">
    <location>
        <begin position="468"/>
        <end position="604"/>
    </location>
</feature>
<feature type="domain" description="Disease resistance protein At4g27190-like leucine-rich repeats" evidence="2">
    <location>
        <begin position="303"/>
        <end position="408"/>
    </location>
</feature>
<dbReference type="InterPro" id="IPR050905">
    <property type="entry name" value="Plant_NBS-LRR"/>
</dbReference>
<comment type="caution">
    <text evidence="3">The sequence shown here is derived from an EMBL/GenBank/DDBJ whole genome shotgun (WGS) entry which is preliminary data.</text>
</comment>
<dbReference type="Proteomes" id="UP001341840">
    <property type="component" value="Unassembled WGS sequence"/>
</dbReference>
<dbReference type="SUPFAM" id="SSF52058">
    <property type="entry name" value="L domain-like"/>
    <property type="match status" value="1"/>
</dbReference>
<accession>A0ABU6Y6B1</accession>
<reference evidence="3 4" key="1">
    <citation type="journal article" date="2023" name="Plants (Basel)">
        <title>Bridging the Gap: Combining Genomics and Transcriptomics Approaches to Understand Stylosanthes scabra, an Orphan Legume from the Brazilian Caatinga.</title>
        <authorList>
            <person name="Ferreira-Neto J.R.C."/>
            <person name="da Silva M.D."/>
            <person name="Binneck E."/>
            <person name="de Melo N.F."/>
            <person name="da Silva R.H."/>
            <person name="de Melo A.L.T.M."/>
            <person name="Pandolfi V."/>
            <person name="Bustamante F.O."/>
            <person name="Brasileiro-Vidal A.C."/>
            <person name="Benko-Iseppon A.M."/>
        </authorList>
    </citation>
    <scope>NUCLEOTIDE SEQUENCE [LARGE SCALE GENOMIC DNA]</scope>
    <source>
        <tissue evidence="3">Leaves</tissue>
    </source>
</reference>
<dbReference type="PANTHER" id="PTHR33463">
    <property type="entry name" value="NB-ARC DOMAIN-CONTAINING PROTEIN-RELATED"/>
    <property type="match status" value="1"/>
</dbReference>
<dbReference type="SUPFAM" id="SSF52047">
    <property type="entry name" value="RNI-like"/>
    <property type="match status" value="2"/>
</dbReference>